<accession>A0A4Y2MPS9</accession>
<proteinExistence type="predicted"/>
<keyword evidence="3" id="KW-1185">Reference proteome</keyword>
<organism evidence="2 3">
    <name type="scientific">Araneus ventricosus</name>
    <name type="common">Orbweaver spider</name>
    <name type="synonym">Epeira ventricosa</name>
    <dbReference type="NCBI Taxonomy" id="182803"/>
    <lineage>
        <taxon>Eukaryota</taxon>
        <taxon>Metazoa</taxon>
        <taxon>Ecdysozoa</taxon>
        <taxon>Arthropoda</taxon>
        <taxon>Chelicerata</taxon>
        <taxon>Arachnida</taxon>
        <taxon>Araneae</taxon>
        <taxon>Araneomorphae</taxon>
        <taxon>Entelegynae</taxon>
        <taxon>Araneoidea</taxon>
        <taxon>Araneidae</taxon>
        <taxon>Araneus</taxon>
    </lineage>
</organism>
<feature type="compositionally biased region" description="Basic residues" evidence="1">
    <location>
        <begin position="33"/>
        <end position="42"/>
    </location>
</feature>
<feature type="compositionally biased region" description="Polar residues" evidence="1">
    <location>
        <begin position="1"/>
        <end position="15"/>
    </location>
</feature>
<protein>
    <submittedName>
        <fullName evidence="2">Uncharacterized protein</fullName>
    </submittedName>
</protein>
<evidence type="ECO:0000313" key="3">
    <source>
        <dbReference type="Proteomes" id="UP000499080"/>
    </source>
</evidence>
<evidence type="ECO:0000313" key="2">
    <source>
        <dbReference type="EMBL" id="GBN28334.1"/>
    </source>
</evidence>
<evidence type="ECO:0000256" key="1">
    <source>
        <dbReference type="SAM" id="MobiDB-lite"/>
    </source>
</evidence>
<gene>
    <name evidence="2" type="ORF">AVEN_80746_1</name>
</gene>
<feature type="region of interest" description="Disordered" evidence="1">
    <location>
        <begin position="1"/>
        <end position="58"/>
    </location>
</feature>
<reference evidence="2 3" key="1">
    <citation type="journal article" date="2019" name="Sci. Rep.">
        <title>Orb-weaving spider Araneus ventricosus genome elucidates the spidroin gene catalogue.</title>
        <authorList>
            <person name="Kono N."/>
            <person name="Nakamura H."/>
            <person name="Ohtoshi R."/>
            <person name="Moran D.A.P."/>
            <person name="Shinohara A."/>
            <person name="Yoshida Y."/>
            <person name="Fujiwara M."/>
            <person name="Mori M."/>
            <person name="Tomita M."/>
            <person name="Arakawa K."/>
        </authorList>
    </citation>
    <scope>NUCLEOTIDE SEQUENCE [LARGE SCALE GENOMIC DNA]</scope>
</reference>
<dbReference type="EMBL" id="BGPR01007628">
    <property type="protein sequence ID" value="GBN28334.1"/>
    <property type="molecule type" value="Genomic_DNA"/>
</dbReference>
<name>A0A4Y2MPS9_ARAVE</name>
<dbReference type="Proteomes" id="UP000499080">
    <property type="component" value="Unassembled WGS sequence"/>
</dbReference>
<comment type="caution">
    <text evidence="2">The sequence shown here is derived from an EMBL/GenBank/DDBJ whole genome shotgun (WGS) entry which is preliminary data.</text>
</comment>
<dbReference type="AlphaFoldDB" id="A0A4Y2MPS9"/>
<sequence>MFNSSSNFPTDGQNADSEKIDRRVSCRTPLTPPRHRPLRFPRTKQSNVTNYHSSSDSETKQCYELSLFLGLRNKAMLRIITLPRTQKQSNVTISTLPSDSETKQCYELSLFLGLRNKAMLRIMTLP</sequence>
<feature type="compositionally biased region" description="Polar residues" evidence="1">
    <location>
        <begin position="44"/>
        <end position="54"/>
    </location>
</feature>